<dbReference type="CDD" id="cd22534">
    <property type="entry name" value="KH-II_Era"/>
    <property type="match status" value="1"/>
</dbReference>
<dbReference type="PANTHER" id="PTHR42698:SF2">
    <property type="entry name" value="GTPASE ERA-LIKE, CHLOROPLASTIC"/>
    <property type="match status" value="1"/>
</dbReference>
<dbReference type="Gene3D" id="3.30.300.20">
    <property type="match status" value="1"/>
</dbReference>
<dbReference type="InterPro" id="IPR005662">
    <property type="entry name" value="GTPase_Era-like"/>
</dbReference>
<reference evidence="5" key="1">
    <citation type="submission" date="2021-01" db="EMBL/GenBank/DDBJ databases">
        <authorList>
            <person name="Corre E."/>
            <person name="Pelletier E."/>
            <person name="Niang G."/>
            <person name="Scheremetjew M."/>
            <person name="Finn R."/>
            <person name="Kale V."/>
            <person name="Holt S."/>
            <person name="Cochrane G."/>
            <person name="Meng A."/>
            <person name="Brown T."/>
            <person name="Cohen L."/>
        </authorList>
    </citation>
    <scope>NUCLEOTIDE SEQUENCE</scope>
    <source>
        <strain evidence="5">Pbaha01</strain>
    </source>
</reference>
<dbReference type="AlphaFoldDB" id="A0A7S0AF11"/>
<organism evidence="5">
    <name type="scientific">Pyrodinium bahamense</name>
    <dbReference type="NCBI Taxonomy" id="73915"/>
    <lineage>
        <taxon>Eukaryota</taxon>
        <taxon>Sar</taxon>
        <taxon>Alveolata</taxon>
        <taxon>Dinophyceae</taxon>
        <taxon>Gonyaulacales</taxon>
        <taxon>Pyrocystaceae</taxon>
        <taxon>Pyrodinium</taxon>
    </lineage>
</organism>
<dbReference type="GO" id="GO:0000028">
    <property type="term" value="P:ribosomal small subunit assembly"/>
    <property type="evidence" value="ECO:0007669"/>
    <property type="project" value="TreeGrafter"/>
</dbReference>
<keyword evidence="2" id="KW-0342">GTP-binding</keyword>
<dbReference type="InterPro" id="IPR009019">
    <property type="entry name" value="KH_sf_prok-type"/>
</dbReference>
<dbReference type="Gene3D" id="3.40.50.300">
    <property type="entry name" value="P-loop containing nucleotide triphosphate hydrolases"/>
    <property type="match status" value="1"/>
</dbReference>
<dbReference type="GO" id="GO:0043024">
    <property type="term" value="F:ribosomal small subunit binding"/>
    <property type="evidence" value="ECO:0007669"/>
    <property type="project" value="TreeGrafter"/>
</dbReference>
<protein>
    <recommendedName>
        <fullName evidence="4">G domain-containing protein</fullName>
    </recommendedName>
</protein>
<feature type="domain" description="G" evidence="4">
    <location>
        <begin position="167"/>
        <end position="283"/>
    </location>
</feature>
<evidence type="ECO:0000256" key="2">
    <source>
        <dbReference type="ARBA" id="ARBA00023134"/>
    </source>
</evidence>
<feature type="region of interest" description="Disordered" evidence="3">
    <location>
        <begin position="1"/>
        <end position="26"/>
    </location>
</feature>
<name>A0A7S0AF11_9DINO</name>
<dbReference type="GO" id="GO:0019843">
    <property type="term" value="F:rRNA binding"/>
    <property type="evidence" value="ECO:0007669"/>
    <property type="project" value="TreeGrafter"/>
</dbReference>
<accession>A0A7S0AF11</accession>
<dbReference type="InterPro" id="IPR006073">
    <property type="entry name" value="GTP-bd"/>
</dbReference>
<sequence length="535" mass="58279">MALAPAAPCGPGPVPGRGAGVPRGDGGRLLASAGVVPLPSLGCPSSSHADRATSSTPGVPLGAGVGITLGAWAAWRRPLVSRHICQQRRQRARTQLCARTPYMGADPLTEEVEGIDELEAMVTELRGLGASKGVGAGDDDQDAEAAGGSTASDSEAIDVSNIERSGRICVLGVPNSGKSSLVNTLVGAKVSIVSPKPQTTRQKVLGLALLSPRPGAQPSTQAIFVDTAGIMQLSTQPQEQGGPYRRRAKRLFRTGKLHKAMVKTAWKATRDVEALWWVIDAGKCHMYGDFMPPCAELDGIPVGPPVRDHWWLHPEMDEELAFLRKLRKMKRQVHVVFNKVDLLRERNIDVEQFTVTMRERLAEDLGMDLEGKPLLQNLWPTSVLYDPDSLVPLKLWLCENLPRQSPIYPVEAVSDVPARVAASEITREKLFAVLREEVPYAMAVVNAVWREDPGGKLTLGQKIVVRTEGQRRIVKGKLRDITEDAEQEISETINFGQPVALHYQILVDADWQDNEAYYADLQGLLQQGGSLMYPD</sequence>
<dbReference type="PANTHER" id="PTHR42698">
    <property type="entry name" value="GTPASE ERA"/>
    <property type="match status" value="1"/>
</dbReference>
<dbReference type="EMBL" id="HBEG01025187">
    <property type="protein sequence ID" value="CAD8361342.1"/>
    <property type="molecule type" value="Transcribed_RNA"/>
</dbReference>
<proteinExistence type="inferred from homology"/>
<feature type="compositionally biased region" description="Gly residues" evidence="3">
    <location>
        <begin position="15"/>
        <end position="24"/>
    </location>
</feature>
<dbReference type="InterPro" id="IPR027417">
    <property type="entry name" value="P-loop_NTPase"/>
</dbReference>
<dbReference type="Pfam" id="PF01926">
    <property type="entry name" value="MMR_HSR1"/>
    <property type="match status" value="1"/>
</dbReference>
<dbReference type="GO" id="GO:0005525">
    <property type="term" value="F:GTP binding"/>
    <property type="evidence" value="ECO:0007669"/>
    <property type="project" value="UniProtKB-KW"/>
</dbReference>
<evidence type="ECO:0000256" key="1">
    <source>
        <dbReference type="ARBA" id="ARBA00022741"/>
    </source>
</evidence>
<feature type="region of interest" description="Disordered" evidence="3">
    <location>
        <begin position="131"/>
        <end position="157"/>
    </location>
</feature>
<evidence type="ECO:0000256" key="3">
    <source>
        <dbReference type="SAM" id="MobiDB-lite"/>
    </source>
</evidence>
<gene>
    <name evidence="5" type="ORF">PBAH0796_LOCUS15330</name>
</gene>
<dbReference type="HAMAP" id="MF_00367">
    <property type="entry name" value="GTPase_Era"/>
    <property type="match status" value="1"/>
</dbReference>
<keyword evidence="1" id="KW-0547">Nucleotide-binding</keyword>
<dbReference type="InterPro" id="IPR015946">
    <property type="entry name" value="KH_dom-like_a/b"/>
</dbReference>
<evidence type="ECO:0000259" key="4">
    <source>
        <dbReference type="Pfam" id="PF01926"/>
    </source>
</evidence>
<evidence type="ECO:0000313" key="5">
    <source>
        <dbReference type="EMBL" id="CAD8361342.1"/>
    </source>
</evidence>
<dbReference type="SUPFAM" id="SSF52540">
    <property type="entry name" value="P-loop containing nucleoside triphosphate hydrolases"/>
    <property type="match status" value="1"/>
</dbReference>
<dbReference type="SUPFAM" id="SSF54814">
    <property type="entry name" value="Prokaryotic type KH domain (KH-domain type II)"/>
    <property type="match status" value="1"/>
</dbReference>